<dbReference type="NCBIfam" id="TIGR01131">
    <property type="entry name" value="ATP_synt_6_or_A"/>
    <property type="match status" value="1"/>
</dbReference>
<keyword evidence="13" id="KW-0732">Signal</keyword>
<gene>
    <name evidence="11 14" type="primary">atpB</name>
    <name evidence="14" type="ORF">JYK02_24335</name>
</gene>
<dbReference type="PANTHER" id="PTHR11410:SF0">
    <property type="entry name" value="ATP SYNTHASE SUBUNIT A"/>
    <property type="match status" value="1"/>
</dbReference>
<dbReference type="CDD" id="cd00310">
    <property type="entry name" value="ATP-synt_Fo_a_6"/>
    <property type="match status" value="1"/>
</dbReference>
<dbReference type="EMBL" id="JAFIMU010000007">
    <property type="protein sequence ID" value="MBN8230647.1"/>
    <property type="molecule type" value="Genomic_DNA"/>
</dbReference>
<comment type="caution">
    <text evidence="14">The sequence shown here is derived from an EMBL/GenBank/DDBJ whole genome shotgun (WGS) entry which is preliminary data.</text>
</comment>
<dbReference type="Gene3D" id="1.20.120.220">
    <property type="entry name" value="ATP synthase, F0 complex, subunit A"/>
    <property type="match status" value="1"/>
</dbReference>
<dbReference type="InterPro" id="IPR023011">
    <property type="entry name" value="ATP_synth_F0_asu_AS"/>
</dbReference>
<dbReference type="Proteomes" id="UP000664052">
    <property type="component" value="Unassembled WGS sequence"/>
</dbReference>
<evidence type="ECO:0000313" key="15">
    <source>
        <dbReference type="Proteomes" id="UP000664052"/>
    </source>
</evidence>
<keyword evidence="11" id="KW-1003">Cell membrane</keyword>
<keyword evidence="10 11" id="KW-0066">ATP synthesis</keyword>
<keyword evidence="4 11" id="KW-0138">CF(0)</keyword>
<feature type="chain" id="PRO_5047015172" description="ATP synthase subunit a" evidence="13">
    <location>
        <begin position="19"/>
        <end position="350"/>
    </location>
</feature>
<feature type="transmembrane region" description="Helical" evidence="11">
    <location>
        <begin position="199"/>
        <end position="218"/>
    </location>
</feature>
<dbReference type="InterPro" id="IPR045083">
    <property type="entry name" value="ATP_synth_F0_asu_bact/mt"/>
</dbReference>
<accession>A0ABS3DH18</accession>
<comment type="similarity">
    <text evidence="2 11 12">Belongs to the ATPase A chain family.</text>
</comment>
<keyword evidence="5 11" id="KW-0812">Transmembrane</keyword>
<evidence type="ECO:0000256" key="10">
    <source>
        <dbReference type="ARBA" id="ARBA00023310"/>
    </source>
</evidence>
<evidence type="ECO:0000256" key="9">
    <source>
        <dbReference type="ARBA" id="ARBA00023136"/>
    </source>
</evidence>
<comment type="subcellular location">
    <subcellularLocation>
        <location evidence="11 12">Cell membrane</location>
        <topology evidence="11 12">Multi-pass membrane protein</topology>
    </subcellularLocation>
    <subcellularLocation>
        <location evidence="1">Membrane</location>
        <topology evidence="1">Multi-pass membrane protein</topology>
    </subcellularLocation>
</comment>
<evidence type="ECO:0000256" key="6">
    <source>
        <dbReference type="ARBA" id="ARBA00022781"/>
    </source>
</evidence>
<sequence>MRKAMVLFACLFAGTVWASSQAGEHGVANEDKDAEGEDVAGYILHHVSDSNEYEFEVPLSHNHIPIHLPQILIPFHEGACTPVADPHGGHGEVYPGLGQGCLDLSITKHTVMMWLAALLLIGALMIWSNRDKTKLVPRGAGANLFEMLVLFVRDELAIKNIGKEEGPRYVPYLLTAFFFILFMNLLGLFPWMATATGNIAITCGLALCTFFVTQAAGIRAAGIGGYLKHLTGGVAPWLWPIMIPVEFLGLFTKPFALTIRLFANMLAGHIVIFFLLGLIFMLRNPAVALVSVPFAFGIYLLELFVAFVQAYVFTMLSALFIGMSVAMGHHHDDHHEGGASHDHGKAHHLG</sequence>
<dbReference type="HAMAP" id="MF_01393">
    <property type="entry name" value="ATP_synth_a_bact"/>
    <property type="match status" value="1"/>
</dbReference>
<evidence type="ECO:0000256" key="13">
    <source>
        <dbReference type="SAM" id="SignalP"/>
    </source>
</evidence>
<organism evidence="14 15">
    <name type="scientific">Corallococcus macrosporus</name>
    <dbReference type="NCBI Taxonomy" id="35"/>
    <lineage>
        <taxon>Bacteria</taxon>
        <taxon>Pseudomonadati</taxon>
        <taxon>Myxococcota</taxon>
        <taxon>Myxococcia</taxon>
        <taxon>Myxococcales</taxon>
        <taxon>Cystobacterineae</taxon>
        <taxon>Myxococcaceae</taxon>
        <taxon>Corallococcus</taxon>
    </lineage>
</organism>
<dbReference type="InterPro" id="IPR035908">
    <property type="entry name" value="F0_ATP_A_sf"/>
</dbReference>
<keyword evidence="15" id="KW-1185">Reference proteome</keyword>
<comment type="function">
    <text evidence="11 12">Key component of the proton channel; it plays a direct role in the translocation of protons across the membrane.</text>
</comment>
<feature type="transmembrane region" description="Helical" evidence="11">
    <location>
        <begin position="111"/>
        <end position="128"/>
    </location>
</feature>
<evidence type="ECO:0000256" key="1">
    <source>
        <dbReference type="ARBA" id="ARBA00004141"/>
    </source>
</evidence>
<evidence type="ECO:0000256" key="5">
    <source>
        <dbReference type="ARBA" id="ARBA00022692"/>
    </source>
</evidence>
<feature type="signal peptide" evidence="13">
    <location>
        <begin position="1"/>
        <end position="18"/>
    </location>
</feature>
<dbReference type="SUPFAM" id="SSF81336">
    <property type="entry name" value="F1F0 ATP synthase subunit A"/>
    <property type="match status" value="1"/>
</dbReference>
<dbReference type="RefSeq" id="WP_207054406.1">
    <property type="nucleotide sequence ID" value="NZ_JAFIMU010000007.1"/>
</dbReference>
<keyword evidence="3 11" id="KW-0813">Transport</keyword>
<evidence type="ECO:0000256" key="11">
    <source>
        <dbReference type="HAMAP-Rule" id="MF_01393"/>
    </source>
</evidence>
<dbReference type="PROSITE" id="PS00449">
    <property type="entry name" value="ATPASE_A"/>
    <property type="match status" value="1"/>
</dbReference>
<feature type="transmembrane region" description="Helical" evidence="11">
    <location>
        <begin position="261"/>
        <end position="282"/>
    </location>
</feature>
<evidence type="ECO:0000256" key="4">
    <source>
        <dbReference type="ARBA" id="ARBA00022547"/>
    </source>
</evidence>
<evidence type="ECO:0000256" key="3">
    <source>
        <dbReference type="ARBA" id="ARBA00022448"/>
    </source>
</evidence>
<feature type="transmembrane region" description="Helical" evidence="11">
    <location>
        <begin position="294"/>
        <end position="321"/>
    </location>
</feature>
<dbReference type="Pfam" id="PF00119">
    <property type="entry name" value="ATP-synt_A"/>
    <property type="match status" value="1"/>
</dbReference>
<evidence type="ECO:0000256" key="2">
    <source>
        <dbReference type="ARBA" id="ARBA00006810"/>
    </source>
</evidence>
<reference evidence="14 15" key="1">
    <citation type="submission" date="2021-02" db="EMBL/GenBank/DDBJ databases">
        <title>De Novo genome assembly of isolated myxobacteria.</title>
        <authorList>
            <person name="Stevens D.C."/>
        </authorList>
    </citation>
    <scope>NUCLEOTIDE SEQUENCE [LARGE SCALE GENOMIC DNA]</scope>
    <source>
        <strain evidence="14 15">ATCC 29039</strain>
    </source>
</reference>
<protein>
    <recommendedName>
        <fullName evidence="11 12">ATP synthase subunit a</fullName>
    </recommendedName>
    <alternativeName>
        <fullName evidence="11">ATP synthase F0 sector subunit a</fullName>
    </alternativeName>
    <alternativeName>
        <fullName evidence="11">F-ATPase subunit 6</fullName>
    </alternativeName>
</protein>
<dbReference type="PANTHER" id="PTHR11410">
    <property type="entry name" value="ATP SYNTHASE SUBUNIT A"/>
    <property type="match status" value="1"/>
</dbReference>
<evidence type="ECO:0000256" key="7">
    <source>
        <dbReference type="ARBA" id="ARBA00022989"/>
    </source>
</evidence>
<keyword evidence="9 11" id="KW-0472">Membrane</keyword>
<evidence type="ECO:0000256" key="8">
    <source>
        <dbReference type="ARBA" id="ARBA00023065"/>
    </source>
</evidence>
<keyword evidence="8 11" id="KW-0406">Ion transport</keyword>
<evidence type="ECO:0000313" key="14">
    <source>
        <dbReference type="EMBL" id="MBN8230647.1"/>
    </source>
</evidence>
<feature type="transmembrane region" description="Helical" evidence="11">
    <location>
        <begin position="169"/>
        <end position="193"/>
    </location>
</feature>
<proteinExistence type="inferred from homology"/>
<keyword evidence="6 11" id="KW-0375">Hydrogen ion transport</keyword>
<keyword evidence="7 11" id="KW-1133">Transmembrane helix</keyword>
<name>A0ABS3DH18_9BACT</name>
<dbReference type="InterPro" id="IPR000568">
    <property type="entry name" value="ATP_synth_F0_asu"/>
</dbReference>
<evidence type="ECO:0000256" key="12">
    <source>
        <dbReference type="RuleBase" id="RU000483"/>
    </source>
</evidence>
<dbReference type="PRINTS" id="PR00123">
    <property type="entry name" value="ATPASEA"/>
</dbReference>